<dbReference type="CDD" id="cd02440">
    <property type="entry name" value="AdoMet_MTases"/>
    <property type="match status" value="1"/>
</dbReference>
<dbReference type="AlphaFoldDB" id="A0A927FBY2"/>
<dbReference type="PANTHER" id="PTHR43317">
    <property type="entry name" value="THERMOSPERMINE SYNTHASE ACAULIS5"/>
    <property type="match status" value="1"/>
</dbReference>
<dbReference type="GO" id="GO:0006596">
    <property type="term" value="P:polyamine biosynthetic process"/>
    <property type="evidence" value="ECO:0007669"/>
    <property type="project" value="UniProtKB-KW"/>
</dbReference>
<dbReference type="SUPFAM" id="SSF53335">
    <property type="entry name" value="S-adenosyl-L-methionine-dependent methyltransferases"/>
    <property type="match status" value="1"/>
</dbReference>
<accession>A0A927FBY2</accession>
<organism evidence="2 3">
    <name type="scientific">Pelagicoccus enzymogenes</name>
    <dbReference type="NCBI Taxonomy" id="2773457"/>
    <lineage>
        <taxon>Bacteria</taxon>
        <taxon>Pseudomonadati</taxon>
        <taxon>Verrucomicrobiota</taxon>
        <taxon>Opitutia</taxon>
        <taxon>Puniceicoccales</taxon>
        <taxon>Pelagicoccaceae</taxon>
        <taxon>Pelagicoccus</taxon>
    </lineage>
</organism>
<dbReference type="InterPro" id="IPR029063">
    <property type="entry name" value="SAM-dependent_MTases_sf"/>
</dbReference>
<evidence type="ECO:0000313" key="2">
    <source>
        <dbReference type="EMBL" id="MBD5781579.1"/>
    </source>
</evidence>
<keyword evidence="3" id="KW-1185">Reference proteome</keyword>
<dbReference type="PANTHER" id="PTHR43317:SF3">
    <property type="entry name" value="BLR2883 PROTEIN"/>
    <property type="match status" value="1"/>
</dbReference>
<protein>
    <submittedName>
        <fullName evidence="2">Spermine synthase</fullName>
    </submittedName>
</protein>
<proteinExistence type="predicted"/>
<dbReference type="RefSeq" id="WP_191618667.1">
    <property type="nucleotide sequence ID" value="NZ_JACYFG010000050.1"/>
</dbReference>
<dbReference type="Gene3D" id="3.40.50.150">
    <property type="entry name" value="Vaccinia Virus protein VP39"/>
    <property type="match status" value="1"/>
</dbReference>
<evidence type="ECO:0000313" key="3">
    <source>
        <dbReference type="Proteomes" id="UP000622317"/>
    </source>
</evidence>
<dbReference type="Pfam" id="PF01564">
    <property type="entry name" value="Spermine_synth"/>
    <property type="match status" value="1"/>
</dbReference>
<sequence>MKPNITLAETTTPNGARMTLVEHDGSFCIRVNGQQLMHSKVATSEIQLGSIACERHGSADQQPKVLIGGLGLGFTLKSVLDSTGPQASVHVVELFPEIVEWNRTYMAALNGDALKDERVEVITEDVADVISRSTSSPYDAIALDIDNNTTAMVKTENHDLYGKQGIRKIWQALRPGGRAALWFAAPDAAIERLLEKAGFQVQAMPAKVFGSSRREAYMIYVADKPLSDKTPTN</sequence>
<evidence type="ECO:0000256" key="1">
    <source>
        <dbReference type="ARBA" id="ARBA00023115"/>
    </source>
</evidence>
<name>A0A927FBY2_9BACT</name>
<keyword evidence="1" id="KW-0620">Polyamine biosynthesis</keyword>
<comment type="caution">
    <text evidence="2">The sequence shown here is derived from an EMBL/GenBank/DDBJ whole genome shotgun (WGS) entry which is preliminary data.</text>
</comment>
<reference evidence="2" key="1">
    <citation type="submission" date="2020-09" db="EMBL/GenBank/DDBJ databases">
        <title>Pelagicoccus enzymogenes sp. nov. with an EPS production, isolated from marine sediment.</title>
        <authorList>
            <person name="Feng X."/>
        </authorList>
    </citation>
    <scope>NUCLEOTIDE SEQUENCE</scope>
    <source>
        <strain evidence="2">NFK12</strain>
    </source>
</reference>
<gene>
    <name evidence="2" type="ORF">IEN85_18905</name>
</gene>
<dbReference type="EMBL" id="JACYFG010000050">
    <property type="protein sequence ID" value="MBD5781579.1"/>
    <property type="molecule type" value="Genomic_DNA"/>
</dbReference>
<dbReference type="Proteomes" id="UP000622317">
    <property type="component" value="Unassembled WGS sequence"/>
</dbReference>